<dbReference type="InterPro" id="IPR004107">
    <property type="entry name" value="Integrase_SAM-like_N"/>
</dbReference>
<evidence type="ECO:0000256" key="4">
    <source>
        <dbReference type="PROSITE-ProRule" id="PRU01248"/>
    </source>
</evidence>
<evidence type="ECO:0000259" key="6">
    <source>
        <dbReference type="PROSITE" id="PS51900"/>
    </source>
</evidence>
<dbReference type="Proteomes" id="UP000178943">
    <property type="component" value="Unassembled WGS sequence"/>
</dbReference>
<dbReference type="PANTHER" id="PTHR30349:SF81">
    <property type="entry name" value="TYROSINE RECOMBINASE XERC"/>
    <property type="match status" value="1"/>
</dbReference>
<dbReference type="Gene3D" id="1.10.443.10">
    <property type="entry name" value="Intergrase catalytic core"/>
    <property type="match status" value="1"/>
</dbReference>
<sequence length="331" mass="38501">MNKVCFSKILQMFFLDRLLNQKNSSPQTICSYRDTFKLLLNFICSKKKKQPALLTFLDFNASVIVDFLEHLEIERNNSINSRNSRLSAIRSFFKYASFMVPEYNENIQTILAIPLKRSDRNIAEYLSKEEVEAIINAPDLSTWSGMRDHVMFMTLYNTGARVSEILAIKIKDVTFSKSSYIKLKGKGRKERTIPLWKRTTYLIRKWINHLDSDQESPLFPNAQRKPITRFGIDYRLRLAKKKAEKKCPSLAKKEIHAHVFRHTTAMHLLQSGIDINLIALWLGHENPSTTHQYLQADLEMKEKILCLLKPPSVKCIRFQPSDSLLKFLSNL</sequence>
<dbReference type="AlphaFoldDB" id="A0A1F5V6I5"/>
<proteinExistence type="predicted"/>
<dbReference type="GO" id="GO:0003677">
    <property type="term" value="F:DNA binding"/>
    <property type="evidence" value="ECO:0007669"/>
    <property type="project" value="UniProtKB-UniRule"/>
</dbReference>
<evidence type="ECO:0000256" key="3">
    <source>
        <dbReference type="ARBA" id="ARBA00023172"/>
    </source>
</evidence>
<evidence type="ECO:0000313" key="8">
    <source>
        <dbReference type="Proteomes" id="UP000178943"/>
    </source>
</evidence>
<feature type="domain" description="Tyr recombinase" evidence="5">
    <location>
        <begin position="121"/>
        <end position="306"/>
    </location>
</feature>
<feature type="domain" description="Core-binding (CB)" evidence="6">
    <location>
        <begin position="4"/>
        <end position="97"/>
    </location>
</feature>
<evidence type="ECO:0000259" key="5">
    <source>
        <dbReference type="PROSITE" id="PS51898"/>
    </source>
</evidence>
<dbReference type="InterPro" id="IPR013762">
    <property type="entry name" value="Integrase-like_cat_sf"/>
</dbReference>
<evidence type="ECO:0000256" key="1">
    <source>
        <dbReference type="ARBA" id="ARBA00022908"/>
    </source>
</evidence>
<dbReference type="Gene3D" id="1.10.150.130">
    <property type="match status" value="1"/>
</dbReference>
<dbReference type="EMBL" id="MFGW01000229">
    <property type="protein sequence ID" value="OGF58908.1"/>
    <property type="molecule type" value="Genomic_DNA"/>
</dbReference>
<dbReference type="SUPFAM" id="SSF56349">
    <property type="entry name" value="DNA breaking-rejoining enzymes"/>
    <property type="match status" value="1"/>
</dbReference>
<name>A0A1F5V6I5_9BACT</name>
<dbReference type="Pfam" id="PF00589">
    <property type="entry name" value="Phage_integrase"/>
    <property type="match status" value="1"/>
</dbReference>
<gene>
    <name evidence="7" type="ORF">A2Y62_04235</name>
</gene>
<dbReference type="CDD" id="cd01182">
    <property type="entry name" value="INT_RitC_C_like"/>
    <property type="match status" value="1"/>
</dbReference>
<evidence type="ECO:0000313" key="7">
    <source>
        <dbReference type="EMBL" id="OGF58908.1"/>
    </source>
</evidence>
<dbReference type="InterPro" id="IPR044068">
    <property type="entry name" value="CB"/>
</dbReference>
<dbReference type="InterPro" id="IPR011010">
    <property type="entry name" value="DNA_brk_join_enz"/>
</dbReference>
<keyword evidence="2 4" id="KW-0238">DNA-binding</keyword>
<keyword evidence="3" id="KW-0233">DNA recombination</keyword>
<dbReference type="GO" id="GO:0015074">
    <property type="term" value="P:DNA integration"/>
    <property type="evidence" value="ECO:0007669"/>
    <property type="project" value="UniProtKB-KW"/>
</dbReference>
<dbReference type="InterPro" id="IPR002104">
    <property type="entry name" value="Integrase_catalytic"/>
</dbReference>
<dbReference type="PROSITE" id="PS51900">
    <property type="entry name" value="CB"/>
    <property type="match status" value="1"/>
</dbReference>
<organism evidence="7 8">
    <name type="scientific">Candidatus Fischerbacteria bacterium RBG_13_37_8</name>
    <dbReference type="NCBI Taxonomy" id="1817863"/>
    <lineage>
        <taxon>Bacteria</taxon>
        <taxon>Candidatus Fischeribacteriota</taxon>
    </lineage>
</organism>
<dbReference type="STRING" id="1817863.A2Y62_04235"/>
<dbReference type="GO" id="GO:0006310">
    <property type="term" value="P:DNA recombination"/>
    <property type="evidence" value="ECO:0007669"/>
    <property type="project" value="UniProtKB-KW"/>
</dbReference>
<dbReference type="PROSITE" id="PS51898">
    <property type="entry name" value="TYR_RECOMBINASE"/>
    <property type="match status" value="1"/>
</dbReference>
<reference evidence="7 8" key="1">
    <citation type="journal article" date="2016" name="Nat. Commun.">
        <title>Thousands of microbial genomes shed light on interconnected biogeochemical processes in an aquifer system.</title>
        <authorList>
            <person name="Anantharaman K."/>
            <person name="Brown C.T."/>
            <person name="Hug L.A."/>
            <person name="Sharon I."/>
            <person name="Castelle C.J."/>
            <person name="Probst A.J."/>
            <person name="Thomas B.C."/>
            <person name="Singh A."/>
            <person name="Wilkins M.J."/>
            <person name="Karaoz U."/>
            <person name="Brodie E.L."/>
            <person name="Williams K.H."/>
            <person name="Hubbard S.S."/>
            <person name="Banfield J.F."/>
        </authorList>
    </citation>
    <scope>NUCLEOTIDE SEQUENCE [LARGE SCALE GENOMIC DNA]</scope>
</reference>
<comment type="caution">
    <text evidence="7">The sequence shown here is derived from an EMBL/GenBank/DDBJ whole genome shotgun (WGS) entry which is preliminary data.</text>
</comment>
<evidence type="ECO:0000256" key="2">
    <source>
        <dbReference type="ARBA" id="ARBA00023125"/>
    </source>
</evidence>
<dbReference type="SUPFAM" id="SSF47823">
    <property type="entry name" value="lambda integrase-like, N-terminal domain"/>
    <property type="match status" value="1"/>
</dbReference>
<keyword evidence="1" id="KW-0229">DNA integration</keyword>
<dbReference type="InterPro" id="IPR050090">
    <property type="entry name" value="Tyrosine_recombinase_XerCD"/>
</dbReference>
<dbReference type="Pfam" id="PF02899">
    <property type="entry name" value="Phage_int_SAM_1"/>
    <property type="match status" value="1"/>
</dbReference>
<dbReference type="PANTHER" id="PTHR30349">
    <property type="entry name" value="PHAGE INTEGRASE-RELATED"/>
    <property type="match status" value="1"/>
</dbReference>
<protein>
    <submittedName>
        <fullName evidence="7">Integrase</fullName>
    </submittedName>
</protein>
<dbReference type="InterPro" id="IPR010998">
    <property type="entry name" value="Integrase_recombinase_N"/>
</dbReference>
<accession>A0A1F5V6I5</accession>